<reference evidence="2" key="2">
    <citation type="submission" date="2015-06" db="UniProtKB">
        <authorList>
            <consortium name="EnsemblPlants"/>
        </authorList>
    </citation>
    <scope>IDENTIFICATION</scope>
</reference>
<feature type="compositionally biased region" description="Low complexity" evidence="1">
    <location>
        <begin position="153"/>
        <end position="162"/>
    </location>
</feature>
<sequence>MDGDVGCALATAPARPRRRTAAPDRATTWAAPCTELRCVTPVVAQPRRRASPTTRSQRERKMKKEKKRKRAEQRAAMAAVPPALAAPWPLGRIPRRAAAQPYPAPTRPPASPHRAVLGRYTASAVRGVLAAPHHGRLTAPTPPRMAWRREPPARCTPATTSPSAPPPRVRVAAAA</sequence>
<proteinExistence type="predicted"/>
<dbReference type="HOGENOM" id="CLU_1534995_0_0_1"/>
<evidence type="ECO:0000313" key="2">
    <source>
        <dbReference type="EnsemblPlants" id="ORUFI06G08830.1"/>
    </source>
</evidence>
<feature type="region of interest" description="Disordered" evidence="1">
    <location>
        <begin position="131"/>
        <end position="175"/>
    </location>
</feature>
<evidence type="ECO:0000256" key="1">
    <source>
        <dbReference type="SAM" id="MobiDB-lite"/>
    </source>
</evidence>
<feature type="region of interest" description="Disordered" evidence="1">
    <location>
        <begin position="1"/>
        <end position="25"/>
    </location>
</feature>
<dbReference type="AlphaFoldDB" id="A0A0E0PVI4"/>
<protein>
    <submittedName>
        <fullName evidence="2">Uncharacterized protein</fullName>
    </submittedName>
</protein>
<dbReference type="EnsemblPlants" id="ORUFI06G08830.1">
    <property type="protein sequence ID" value="ORUFI06G08830.1"/>
    <property type="gene ID" value="ORUFI06G08830"/>
</dbReference>
<organism evidence="2 3">
    <name type="scientific">Oryza rufipogon</name>
    <name type="common">Brownbeard rice</name>
    <name type="synonym">Asian wild rice</name>
    <dbReference type="NCBI Taxonomy" id="4529"/>
    <lineage>
        <taxon>Eukaryota</taxon>
        <taxon>Viridiplantae</taxon>
        <taxon>Streptophyta</taxon>
        <taxon>Embryophyta</taxon>
        <taxon>Tracheophyta</taxon>
        <taxon>Spermatophyta</taxon>
        <taxon>Magnoliopsida</taxon>
        <taxon>Liliopsida</taxon>
        <taxon>Poales</taxon>
        <taxon>Poaceae</taxon>
        <taxon>BOP clade</taxon>
        <taxon>Oryzoideae</taxon>
        <taxon>Oryzeae</taxon>
        <taxon>Oryzinae</taxon>
        <taxon>Oryza</taxon>
    </lineage>
</organism>
<accession>A0A0E0PVI4</accession>
<feature type="region of interest" description="Disordered" evidence="1">
    <location>
        <begin position="42"/>
        <end position="80"/>
    </location>
</feature>
<reference evidence="3" key="1">
    <citation type="submission" date="2013-06" db="EMBL/GenBank/DDBJ databases">
        <authorList>
            <person name="Zhao Q."/>
        </authorList>
    </citation>
    <scope>NUCLEOTIDE SEQUENCE</scope>
    <source>
        <strain evidence="3">cv. W1943</strain>
    </source>
</reference>
<name>A0A0E0PVI4_ORYRU</name>
<dbReference type="Proteomes" id="UP000008022">
    <property type="component" value="Unassembled WGS sequence"/>
</dbReference>
<feature type="compositionally biased region" description="Basic residues" evidence="1">
    <location>
        <begin position="58"/>
        <end position="71"/>
    </location>
</feature>
<dbReference type="Gramene" id="ORUFI06G08830.1">
    <property type="protein sequence ID" value="ORUFI06G08830.1"/>
    <property type="gene ID" value="ORUFI06G08830"/>
</dbReference>
<keyword evidence="3" id="KW-1185">Reference proteome</keyword>
<evidence type="ECO:0000313" key="3">
    <source>
        <dbReference type="Proteomes" id="UP000008022"/>
    </source>
</evidence>